<protein>
    <submittedName>
        <fullName evidence="1">Uncharacterized protein</fullName>
    </submittedName>
</protein>
<dbReference type="AlphaFoldDB" id="A0A4Z2HRR2"/>
<evidence type="ECO:0000313" key="2">
    <source>
        <dbReference type="Proteomes" id="UP000314294"/>
    </source>
</evidence>
<reference evidence="1 2" key="1">
    <citation type="submission" date="2019-03" db="EMBL/GenBank/DDBJ databases">
        <title>First draft genome of Liparis tanakae, snailfish: a comprehensive survey of snailfish specific genes.</title>
        <authorList>
            <person name="Kim W."/>
            <person name="Song I."/>
            <person name="Jeong J.-H."/>
            <person name="Kim D."/>
            <person name="Kim S."/>
            <person name="Ryu S."/>
            <person name="Song J.Y."/>
            <person name="Lee S.K."/>
        </authorList>
    </citation>
    <scope>NUCLEOTIDE SEQUENCE [LARGE SCALE GENOMIC DNA]</scope>
    <source>
        <tissue evidence="1">Muscle</tissue>
    </source>
</reference>
<gene>
    <name evidence="1" type="ORF">EYF80_021359</name>
</gene>
<comment type="caution">
    <text evidence="1">The sequence shown here is derived from an EMBL/GenBank/DDBJ whole genome shotgun (WGS) entry which is preliminary data.</text>
</comment>
<dbReference type="Proteomes" id="UP000314294">
    <property type="component" value="Unassembled WGS sequence"/>
</dbReference>
<organism evidence="1 2">
    <name type="scientific">Liparis tanakae</name>
    <name type="common">Tanaka's snailfish</name>
    <dbReference type="NCBI Taxonomy" id="230148"/>
    <lineage>
        <taxon>Eukaryota</taxon>
        <taxon>Metazoa</taxon>
        <taxon>Chordata</taxon>
        <taxon>Craniata</taxon>
        <taxon>Vertebrata</taxon>
        <taxon>Euteleostomi</taxon>
        <taxon>Actinopterygii</taxon>
        <taxon>Neopterygii</taxon>
        <taxon>Teleostei</taxon>
        <taxon>Neoteleostei</taxon>
        <taxon>Acanthomorphata</taxon>
        <taxon>Eupercaria</taxon>
        <taxon>Perciformes</taxon>
        <taxon>Cottioidei</taxon>
        <taxon>Cottales</taxon>
        <taxon>Liparidae</taxon>
        <taxon>Liparis</taxon>
    </lineage>
</organism>
<dbReference type="EMBL" id="SRLO01000190">
    <property type="protein sequence ID" value="TNN68438.1"/>
    <property type="molecule type" value="Genomic_DNA"/>
</dbReference>
<accession>A0A4Z2HRR2</accession>
<evidence type="ECO:0000313" key="1">
    <source>
        <dbReference type="EMBL" id="TNN68438.1"/>
    </source>
</evidence>
<keyword evidence="2" id="KW-1185">Reference proteome</keyword>
<sequence length="104" mass="11312">MQGAGKSWVGVLPSSNLGLTGREEADVEKLGEMLRLRMGVLPLLLLVEPSPLMFLGDEPPRCSLIRPYLFIVKLPSTNNSKNSIVSAINAMKDTNMATNAQMVQ</sequence>
<proteinExistence type="predicted"/>
<name>A0A4Z2HRR2_9TELE</name>